<name>A0ACC2DML1_DIPCM</name>
<accession>A0ACC2DML1</accession>
<protein>
    <submittedName>
        <fullName evidence="1">Uncharacterized protein</fullName>
    </submittedName>
</protein>
<evidence type="ECO:0000313" key="2">
    <source>
        <dbReference type="Proteomes" id="UP001162992"/>
    </source>
</evidence>
<comment type="caution">
    <text evidence="1">The sequence shown here is derived from an EMBL/GenBank/DDBJ whole genome shotgun (WGS) entry which is preliminary data.</text>
</comment>
<organism evidence="1 2">
    <name type="scientific">Diphasiastrum complanatum</name>
    <name type="common">Issler's clubmoss</name>
    <name type="synonym">Lycopodium complanatum</name>
    <dbReference type="NCBI Taxonomy" id="34168"/>
    <lineage>
        <taxon>Eukaryota</taxon>
        <taxon>Viridiplantae</taxon>
        <taxon>Streptophyta</taxon>
        <taxon>Embryophyta</taxon>
        <taxon>Tracheophyta</taxon>
        <taxon>Lycopodiopsida</taxon>
        <taxon>Lycopodiales</taxon>
        <taxon>Lycopodiaceae</taxon>
        <taxon>Lycopodioideae</taxon>
        <taxon>Diphasiastrum</taxon>
    </lineage>
</organism>
<reference evidence="2" key="1">
    <citation type="journal article" date="2024" name="Proc. Natl. Acad. Sci. U.S.A.">
        <title>Extraordinary preservation of gene collinearity over three hundred million years revealed in homosporous lycophytes.</title>
        <authorList>
            <person name="Li C."/>
            <person name="Wickell D."/>
            <person name="Kuo L.Y."/>
            <person name="Chen X."/>
            <person name="Nie B."/>
            <person name="Liao X."/>
            <person name="Peng D."/>
            <person name="Ji J."/>
            <person name="Jenkins J."/>
            <person name="Williams M."/>
            <person name="Shu S."/>
            <person name="Plott C."/>
            <person name="Barry K."/>
            <person name="Rajasekar S."/>
            <person name="Grimwood J."/>
            <person name="Han X."/>
            <person name="Sun S."/>
            <person name="Hou Z."/>
            <person name="He W."/>
            <person name="Dai G."/>
            <person name="Sun C."/>
            <person name="Schmutz J."/>
            <person name="Leebens-Mack J.H."/>
            <person name="Li F.W."/>
            <person name="Wang L."/>
        </authorList>
    </citation>
    <scope>NUCLEOTIDE SEQUENCE [LARGE SCALE GENOMIC DNA]</scope>
    <source>
        <strain evidence="2">cv. PW_Plant_1</strain>
    </source>
</reference>
<dbReference type="Proteomes" id="UP001162992">
    <property type="component" value="Chromosome 5"/>
</dbReference>
<gene>
    <name evidence="1" type="ORF">O6H91_05G042800</name>
</gene>
<dbReference type="EMBL" id="CM055096">
    <property type="protein sequence ID" value="KAJ7555522.1"/>
    <property type="molecule type" value="Genomic_DNA"/>
</dbReference>
<sequence>MAKVTHSCCDKKGILTVDARKRKATQEIPMDNFKRELLEPLYAQRDQLKEEMMDLKELSVDNVPTRPQAHEEFVEADQIIQELKDEINMMERQKEVAKTPIVLTTILNCSRVDSHQQYLTAIVKND</sequence>
<evidence type="ECO:0000313" key="1">
    <source>
        <dbReference type="EMBL" id="KAJ7555522.1"/>
    </source>
</evidence>
<proteinExistence type="predicted"/>
<keyword evidence="2" id="KW-1185">Reference proteome</keyword>